<sequence>MLKRCLETECEFLKRRTLTIDDPSYIRIFRKWLVPNRSLQGDPQILPEMFNDNRFSDFFIDSI</sequence>
<dbReference type="AlphaFoldDB" id="A0A6P2RQS8"/>
<proteinExistence type="predicted"/>
<evidence type="ECO:0000313" key="2">
    <source>
        <dbReference type="Proteomes" id="UP000494170"/>
    </source>
</evidence>
<dbReference type="EMBL" id="CABVPY010000077">
    <property type="protein sequence ID" value="VWC39674.1"/>
    <property type="molecule type" value="Genomic_DNA"/>
</dbReference>
<protein>
    <submittedName>
        <fullName evidence="1">Uncharacterized protein</fullName>
    </submittedName>
</protein>
<accession>A0A6P2RQS8</accession>
<dbReference type="Proteomes" id="UP000494170">
    <property type="component" value="Unassembled WGS sequence"/>
</dbReference>
<gene>
    <name evidence="1" type="ORF">BLA6863_06932</name>
</gene>
<organism evidence="1 2">
    <name type="scientific">Burkholderia lata (strain ATCC 17760 / DSM 23089 / LMG 22485 / NCIMB 9086 / R18194 / 383)</name>
    <dbReference type="NCBI Taxonomy" id="482957"/>
    <lineage>
        <taxon>Bacteria</taxon>
        <taxon>Pseudomonadati</taxon>
        <taxon>Pseudomonadota</taxon>
        <taxon>Betaproteobacteria</taxon>
        <taxon>Burkholderiales</taxon>
        <taxon>Burkholderiaceae</taxon>
        <taxon>Burkholderia</taxon>
        <taxon>Burkholderia cepacia complex</taxon>
    </lineage>
</organism>
<name>A0A6P2RQS8_BURL3</name>
<evidence type="ECO:0000313" key="1">
    <source>
        <dbReference type="EMBL" id="VWC39674.1"/>
    </source>
</evidence>
<reference evidence="1 2" key="1">
    <citation type="submission" date="2019-09" db="EMBL/GenBank/DDBJ databases">
        <authorList>
            <person name="Depoorter E."/>
        </authorList>
    </citation>
    <scope>NUCLEOTIDE SEQUENCE [LARGE SCALE GENOMIC DNA]</scope>
    <source>
        <strain evidence="1">LMG 6863</strain>
    </source>
</reference>